<evidence type="ECO:0000256" key="6">
    <source>
        <dbReference type="SAM" id="MobiDB-lite"/>
    </source>
</evidence>
<dbReference type="PIRSF" id="PIRSF005813">
    <property type="entry name" value="MSH2"/>
    <property type="match status" value="1"/>
</dbReference>
<comment type="similarity">
    <text evidence="1">Belongs to the DNA mismatch repair MutS family.</text>
</comment>
<dbReference type="PANTHER" id="PTHR11361:SF21">
    <property type="entry name" value="MUTS PROTEIN HOMOLOG 4"/>
    <property type="match status" value="1"/>
</dbReference>
<evidence type="ECO:0000256" key="3">
    <source>
        <dbReference type="ARBA" id="ARBA00022840"/>
    </source>
</evidence>
<dbReference type="InterPro" id="IPR000432">
    <property type="entry name" value="DNA_mismatch_repair_MutS_C"/>
</dbReference>
<sequence>MNTPQGHKLHGTQHCASTMTSRPTTTDTAAASTTTRPCTAISGTRCTSFFVCLVQGRGVASEIGIAAMDLRTSEFMIAQYGDTPTHTRTLNRLCALDPVHIILPATATEPSESKLFHAIDRGLPGSEMVAFARKHFNDVAGLAAVRQFGLDGYADALVPGLSTKCYCLAAVAALIKYIETIQNIIFTNHSLKFKFVAMDGIMMIDPMTARNLELVYNLNNRQCTHSLFGAINNTKTSMGDVATLEARLDAVQALVDQPMLLMTLTNALRGFLDIDHLISSINRKQTIRYSEQAINNIIILKHILSQTQPLLSALHGQSSELLQALESILSQSSVSELLSVIEQVINKDAIFEKTAIGLRNQRCFAVRSGFNGLLDVARQTFKEATSDVHELIQMYSNTYGLPVKTTFTPSTQYQMHLTEDSITNSGKALPAEFINVTKKKKQIVFTSLRLLSQNDRIQESLTEVYLMGDTIVSDLTMRVRDYLPMLYQLSESVALLDMLVSFGSNAMKWNATRPEFTKTLAIKNGRHPIMMSMSGPALHVVPNDVFADSASRLQIITGPNMSGKSTYLRQIALLSILAQIGSFVPAEYISVRLVDCLFSRIGTDDNLEASSSSFMCEMRETAFILSNVTDDSLVIIDELGRGTSTSDGVGVSIAVCEELLNQSKAVVFFVTHFDQLATVLADTYRVGVVMLHLQSTTVHKGETGGKSELSFSFKVEPGVSSISAYGLLAATSVGLEASILERARAISEQMRKQRDEQQNSHASYLADKQTRHQLQVAGRLVQLMQSCTLPDAAKRQLLFELQQSRQ</sequence>
<dbReference type="PROSITE" id="PS00486">
    <property type="entry name" value="DNA_MISMATCH_REPAIR_2"/>
    <property type="match status" value="1"/>
</dbReference>
<evidence type="ECO:0000256" key="1">
    <source>
        <dbReference type="ARBA" id="ARBA00006271"/>
    </source>
</evidence>
<dbReference type="Gene3D" id="3.40.50.300">
    <property type="entry name" value="P-loop containing nucleotide triphosphate hydrolases"/>
    <property type="match status" value="1"/>
</dbReference>
<dbReference type="InterPro" id="IPR007861">
    <property type="entry name" value="DNA_mismatch_repair_MutS_clamp"/>
</dbReference>
<dbReference type="InterPro" id="IPR036187">
    <property type="entry name" value="DNA_mismatch_repair_MutS_sf"/>
</dbReference>
<dbReference type="SUPFAM" id="SSF52540">
    <property type="entry name" value="P-loop containing nucleoside triphosphate hydrolases"/>
    <property type="match status" value="1"/>
</dbReference>
<feature type="compositionally biased region" description="Low complexity" evidence="6">
    <location>
        <begin position="16"/>
        <end position="34"/>
    </location>
</feature>
<proteinExistence type="inferred from homology"/>
<dbReference type="SUPFAM" id="SSF48334">
    <property type="entry name" value="DNA repair protein MutS, domain III"/>
    <property type="match status" value="1"/>
</dbReference>
<dbReference type="Pfam" id="PF05192">
    <property type="entry name" value="MutS_III"/>
    <property type="match status" value="1"/>
</dbReference>
<evidence type="ECO:0000256" key="2">
    <source>
        <dbReference type="ARBA" id="ARBA00022741"/>
    </source>
</evidence>
<dbReference type="Pfam" id="PF05188">
    <property type="entry name" value="MutS_II"/>
    <property type="match status" value="1"/>
</dbReference>
<organism evidence="8 9">
    <name type="scientific">Batrachochytrium salamandrivorans</name>
    <dbReference type="NCBI Taxonomy" id="1357716"/>
    <lineage>
        <taxon>Eukaryota</taxon>
        <taxon>Fungi</taxon>
        <taxon>Fungi incertae sedis</taxon>
        <taxon>Chytridiomycota</taxon>
        <taxon>Chytridiomycota incertae sedis</taxon>
        <taxon>Chytridiomycetes</taxon>
        <taxon>Rhizophydiales</taxon>
        <taxon>Rhizophydiales incertae sedis</taxon>
        <taxon>Batrachochytrium</taxon>
    </lineage>
</organism>
<gene>
    <name evidence="8" type="ORF">BASA50_007978</name>
</gene>
<protein>
    <recommendedName>
        <fullName evidence="7">DNA mismatch repair proteins mutS family domain-containing protein</fullName>
    </recommendedName>
</protein>
<dbReference type="InterPro" id="IPR011184">
    <property type="entry name" value="DNA_mismatch_repair_Msh2"/>
</dbReference>
<evidence type="ECO:0000256" key="5">
    <source>
        <dbReference type="ARBA" id="ARBA00023254"/>
    </source>
</evidence>
<dbReference type="InterPro" id="IPR036678">
    <property type="entry name" value="MutS_con_dom_sf"/>
</dbReference>
<dbReference type="InterPro" id="IPR045076">
    <property type="entry name" value="MutS"/>
</dbReference>
<dbReference type="InterPro" id="IPR007860">
    <property type="entry name" value="DNA_mmatch_repair_MutS_con_dom"/>
</dbReference>
<evidence type="ECO:0000313" key="8">
    <source>
        <dbReference type="EMBL" id="KAH6592602.1"/>
    </source>
</evidence>
<feature type="domain" description="DNA mismatch repair proteins mutS family" evidence="7">
    <location>
        <begin position="632"/>
        <end position="648"/>
    </location>
</feature>
<evidence type="ECO:0000313" key="9">
    <source>
        <dbReference type="Proteomes" id="UP001648503"/>
    </source>
</evidence>
<keyword evidence="5" id="KW-0469">Meiosis</keyword>
<dbReference type="EMBL" id="JAFCIX010000377">
    <property type="protein sequence ID" value="KAH6592602.1"/>
    <property type="molecule type" value="Genomic_DNA"/>
</dbReference>
<keyword evidence="4" id="KW-0238">DNA-binding</keyword>
<comment type="caution">
    <text evidence="8">The sequence shown here is derived from an EMBL/GenBank/DDBJ whole genome shotgun (WGS) entry which is preliminary data.</text>
</comment>
<dbReference type="InterPro" id="IPR007696">
    <property type="entry name" value="DNA_mismatch_repair_MutS_core"/>
</dbReference>
<dbReference type="Pfam" id="PF05190">
    <property type="entry name" value="MutS_IV"/>
    <property type="match status" value="1"/>
</dbReference>
<dbReference type="Gene3D" id="1.10.1420.10">
    <property type="match status" value="2"/>
</dbReference>
<dbReference type="Gene3D" id="3.30.420.110">
    <property type="entry name" value="MutS, connector domain"/>
    <property type="match status" value="1"/>
</dbReference>
<dbReference type="Proteomes" id="UP001648503">
    <property type="component" value="Unassembled WGS sequence"/>
</dbReference>
<accession>A0ABQ8F8E9</accession>
<feature type="region of interest" description="Disordered" evidence="6">
    <location>
        <begin position="1"/>
        <end position="34"/>
    </location>
</feature>
<evidence type="ECO:0000256" key="4">
    <source>
        <dbReference type="ARBA" id="ARBA00023125"/>
    </source>
</evidence>
<keyword evidence="2" id="KW-0547">Nucleotide-binding</keyword>
<keyword evidence="9" id="KW-1185">Reference proteome</keyword>
<dbReference type="SUPFAM" id="SSF53150">
    <property type="entry name" value="DNA repair protein MutS, domain II"/>
    <property type="match status" value="1"/>
</dbReference>
<keyword evidence="3" id="KW-0067">ATP-binding</keyword>
<evidence type="ECO:0000259" key="7">
    <source>
        <dbReference type="PROSITE" id="PS00486"/>
    </source>
</evidence>
<dbReference type="Pfam" id="PF00488">
    <property type="entry name" value="MutS_V"/>
    <property type="match status" value="1"/>
</dbReference>
<dbReference type="InterPro" id="IPR027417">
    <property type="entry name" value="P-loop_NTPase"/>
</dbReference>
<dbReference type="SMART" id="SM00533">
    <property type="entry name" value="MUTSd"/>
    <property type="match status" value="1"/>
</dbReference>
<dbReference type="SMART" id="SM00534">
    <property type="entry name" value="MUTSac"/>
    <property type="match status" value="1"/>
</dbReference>
<dbReference type="PANTHER" id="PTHR11361">
    <property type="entry name" value="DNA MISMATCH REPAIR PROTEIN MUTS FAMILY MEMBER"/>
    <property type="match status" value="1"/>
</dbReference>
<reference evidence="8 9" key="1">
    <citation type="submission" date="2021-02" db="EMBL/GenBank/DDBJ databases">
        <title>Variation within the Batrachochytrium salamandrivorans European outbreak.</title>
        <authorList>
            <person name="Kelly M."/>
            <person name="Pasmans F."/>
            <person name="Shea T.P."/>
            <person name="Munoz J.F."/>
            <person name="Carranza S."/>
            <person name="Cuomo C.A."/>
            <person name="Martel A."/>
        </authorList>
    </citation>
    <scope>NUCLEOTIDE SEQUENCE [LARGE SCALE GENOMIC DNA]</scope>
    <source>
        <strain evidence="8 9">AMFP18/2</strain>
    </source>
</reference>
<name>A0ABQ8F8E9_9FUNG</name>